<dbReference type="AlphaFoldDB" id="A0AAN7Y0R2"/>
<keyword evidence="2" id="KW-1185">Reference proteome</keyword>
<gene>
    <name evidence="1" type="ORF">PBY51_024135</name>
</gene>
<accession>A0AAN7Y0R2</accession>
<reference evidence="1 2" key="1">
    <citation type="journal article" date="2023" name="Genes (Basel)">
        <title>Chromosome-Level Genome Assembly and Circadian Gene Repertoire of the Patagonia Blennie Eleginops maclovinus-The Closest Ancestral Proxy of Antarctic Cryonotothenioids.</title>
        <authorList>
            <person name="Cheng C.C."/>
            <person name="Rivera-Colon A.G."/>
            <person name="Minhas B.F."/>
            <person name="Wilson L."/>
            <person name="Rayamajhi N."/>
            <person name="Vargas-Chacoff L."/>
            <person name="Catchen J.M."/>
        </authorList>
    </citation>
    <scope>NUCLEOTIDE SEQUENCE [LARGE SCALE GENOMIC DNA]</scope>
    <source>
        <strain evidence="1">JMC-PN-2008</strain>
    </source>
</reference>
<name>A0AAN7Y0R2_ELEMC</name>
<organism evidence="1 2">
    <name type="scientific">Eleginops maclovinus</name>
    <name type="common">Patagonian blennie</name>
    <name type="synonym">Eleginus maclovinus</name>
    <dbReference type="NCBI Taxonomy" id="56733"/>
    <lineage>
        <taxon>Eukaryota</taxon>
        <taxon>Metazoa</taxon>
        <taxon>Chordata</taxon>
        <taxon>Craniata</taxon>
        <taxon>Vertebrata</taxon>
        <taxon>Euteleostomi</taxon>
        <taxon>Actinopterygii</taxon>
        <taxon>Neopterygii</taxon>
        <taxon>Teleostei</taxon>
        <taxon>Neoteleostei</taxon>
        <taxon>Acanthomorphata</taxon>
        <taxon>Eupercaria</taxon>
        <taxon>Perciformes</taxon>
        <taxon>Notothenioidei</taxon>
        <taxon>Eleginopidae</taxon>
        <taxon>Eleginops</taxon>
    </lineage>
</organism>
<dbReference type="Proteomes" id="UP001346869">
    <property type="component" value="Unassembled WGS sequence"/>
</dbReference>
<reference evidence="1 2" key="2">
    <citation type="journal article" date="2023" name="Mol. Biol. Evol.">
        <title>Genomics of Secondarily Temperate Adaptation in the Only Non-Antarctic Icefish.</title>
        <authorList>
            <person name="Rivera-Colon A.G."/>
            <person name="Rayamajhi N."/>
            <person name="Minhas B.F."/>
            <person name="Madrigal G."/>
            <person name="Bilyk K.T."/>
            <person name="Yoon V."/>
            <person name="Hune M."/>
            <person name="Gregory S."/>
            <person name="Cheng C.H.C."/>
            <person name="Catchen J.M."/>
        </authorList>
    </citation>
    <scope>NUCLEOTIDE SEQUENCE [LARGE SCALE GENOMIC DNA]</scope>
    <source>
        <strain evidence="1">JMC-PN-2008</strain>
    </source>
</reference>
<protein>
    <submittedName>
        <fullName evidence="1">Uncharacterized protein</fullName>
    </submittedName>
</protein>
<comment type="caution">
    <text evidence="1">The sequence shown here is derived from an EMBL/GenBank/DDBJ whole genome shotgun (WGS) entry which is preliminary data.</text>
</comment>
<dbReference type="EMBL" id="JAUZQC010000006">
    <property type="protein sequence ID" value="KAK5869417.1"/>
    <property type="molecule type" value="Genomic_DNA"/>
</dbReference>
<proteinExistence type="predicted"/>
<sequence length="73" mass="8251">MLNHAIQDIKKTNTWSATEKAEELRPSSTIFQHLQQQHCTFNLYDNSYHPVTVSIKLLNSCCGVIGLRESSSS</sequence>
<evidence type="ECO:0000313" key="1">
    <source>
        <dbReference type="EMBL" id="KAK5869417.1"/>
    </source>
</evidence>
<evidence type="ECO:0000313" key="2">
    <source>
        <dbReference type="Proteomes" id="UP001346869"/>
    </source>
</evidence>